<dbReference type="OrthoDB" id="10263554at2759"/>
<dbReference type="AlphaFoldDB" id="A0A1B2JJ30"/>
<evidence type="ECO:0000256" key="2">
    <source>
        <dbReference type="ARBA" id="ARBA00022448"/>
    </source>
</evidence>
<dbReference type="InterPro" id="IPR016024">
    <property type="entry name" value="ARM-type_fold"/>
</dbReference>
<dbReference type="GO" id="GO:0000221">
    <property type="term" value="C:vacuolar proton-transporting V-type ATPase, V1 domain"/>
    <property type="evidence" value="ECO:0007669"/>
    <property type="project" value="UniProtKB-UniRule"/>
</dbReference>
<name>A0A1B2JJ30_PICPA</name>
<evidence type="ECO:0000259" key="6">
    <source>
        <dbReference type="Pfam" id="PF11698"/>
    </source>
</evidence>
<dbReference type="SUPFAM" id="SSF48371">
    <property type="entry name" value="ARM repeat"/>
    <property type="match status" value="1"/>
</dbReference>
<dbReference type="Pfam" id="PF11698">
    <property type="entry name" value="V-ATPase_H_C"/>
    <property type="match status" value="1"/>
</dbReference>
<dbReference type="PANTHER" id="PTHR10698">
    <property type="entry name" value="V-TYPE PROTON ATPASE SUBUNIT H"/>
    <property type="match status" value="1"/>
</dbReference>
<sequence>MLTTRIQVLVIDSVHLDEDKQIARNRSVPWTIYVKSRDITEDEVSKFKVLEKKGIEDKIAIIGNNKDSYATTIVNLLNRTTKDDIIRLLSVLTNDLLIELDGFQASLLALNKIDSSLPYAAFSKYLNSHDQVVSLLSSYNLTLLFVLQDKTQIVDNLRDTTPFINELYQYLFEKLLSNDDINLQFIGAQLLKELLSVKVYRDLFWNGPNKWLKDLLNLFDNKTSDLQLKYYALLSVWLLTFNKDIVNELPNQHPEIVPLLLNIAKESVKEKLVRVAVSSLLNLVSVDNNEAIVKVVLLHKGLITVKKLNERKWTDEELKTDLENLLTVVNETVITLTTFDEYENELKTGKLTWSPAHKAEQFWIDNSEVFREQNWKHLKTLLSLLEGSSDLEPSQKYLNQAIVCHDVAELLKHLPESLDVLNKLGAKAKIMALLNSPDANVKYEALNATQTFVSLVFNH</sequence>
<keyword evidence="3 5" id="KW-0375">Hydrogen ion transport</keyword>
<evidence type="ECO:0000256" key="5">
    <source>
        <dbReference type="PIRNR" id="PIRNR032184"/>
    </source>
</evidence>
<comment type="subunit">
    <text evidence="5">V-ATPase is a heteromultimeric enzyme made up of two complexes: the ATP-hydrolytic V1 complex and the proton translocation V0 complex.</text>
</comment>
<dbReference type="Gene3D" id="1.25.10.10">
    <property type="entry name" value="Leucine-rich Repeat Variant"/>
    <property type="match status" value="1"/>
</dbReference>
<evidence type="ECO:0000313" key="8">
    <source>
        <dbReference type="Proteomes" id="UP000094565"/>
    </source>
</evidence>
<dbReference type="InterPro" id="IPR004908">
    <property type="entry name" value="ATPase_V1-cplx_hsu"/>
</dbReference>
<comment type="similarity">
    <text evidence="1 5">Belongs to the V-ATPase H subunit family.</text>
</comment>
<dbReference type="Proteomes" id="UP000094565">
    <property type="component" value="Chromosome 4"/>
</dbReference>
<protein>
    <recommendedName>
        <fullName evidence="5">V-type proton ATPase subunit H</fullName>
    </recommendedName>
</protein>
<dbReference type="InterPro" id="IPR011987">
    <property type="entry name" value="ATPase_V1-cplx_hsu_C"/>
</dbReference>
<evidence type="ECO:0000256" key="1">
    <source>
        <dbReference type="ARBA" id="ARBA00008613"/>
    </source>
</evidence>
<dbReference type="InterPro" id="IPR011989">
    <property type="entry name" value="ARM-like"/>
</dbReference>
<dbReference type="PIRSF" id="PIRSF032184">
    <property type="entry name" value="ATPase_V1_H"/>
    <property type="match status" value="1"/>
</dbReference>
<dbReference type="GO" id="GO:0000329">
    <property type="term" value="C:fungal-type vacuole membrane"/>
    <property type="evidence" value="ECO:0007669"/>
    <property type="project" value="TreeGrafter"/>
</dbReference>
<keyword evidence="2 5" id="KW-0813">Transport</keyword>
<evidence type="ECO:0000313" key="7">
    <source>
        <dbReference type="EMBL" id="ANZ78039.1"/>
    </source>
</evidence>
<evidence type="ECO:0000256" key="3">
    <source>
        <dbReference type="ARBA" id="ARBA00022781"/>
    </source>
</evidence>
<dbReference type="EMBL" id="CP014587">
    <property type="protein sequence ID" value="ANZ78039.1"/>
    <property type="molecule type" value="Genomic_DNA"/>
</dbReference>
<feature type="domain" description="ATPase V1 complex subunit H C-terminal" evidence="6">
    <location>
        <begin position="336"/>
        <end position="454"/>
    </location>
</feature>
<dbReference type="Pfam" id="PF03224">
    <property type="entry name" value="V-ATPase_H_N"/>
    <property type="match status" value="1"/>
</dbReference>
<dbReference type="GO" id="GO:0046961">
    <property type="term" value="F:proton-transporting ATPase activity, rotational mechanism"/>
    <property type="evidence" value="ECO:0007669"/>
    <property type="project" value="UniProtKB-UniRule"/>
</dbReference>
<dbReference type="InterPro" id="IPR038497">
    <property type="entry name" value="ATPase_V1-cplx_hsu_C_sf"/>
</dbReference>
<organism evidence="7 8">
    <name type="scientific">Komagataella pastoris</name>
    <name type="common">Yeast</name>
    <name type="synonym">Pichia pastoris</name>
    <dbReference type="NCBI Taxonomy" id="4922"/>
    <lineage>
        <taxon>Eukaryota</taxon>
        <taxon>Fungi</taxon>
        <taxon>Dikarya</taxon>
        <taxon>Ascomycota</taxon>
        <taxon>Saccharomycotina</taxon>
        <taxon>Pichiomycetes</taxon>
        <taxon>Pichiales</taxon>
        <taxon>Pichiaceae</taxon>
        <taxon>Komagataella</taxon>
    </lineage>
</organism>
<evidence type="ECO:0000256" key="4">
    <source>
        <dbReference type="ARBA" id="ARBA00023065"/>
    </source>
</evidence>
<dbReference type="Gene3D" id="1.25.40.150">
    <property type="entry name" value="V-type ATPase, subunit H, C-terminal domain"/>
    <property type="match status" value="1"/>
</dbReference>
<reference evidence="7 8" key="1">
    <citation type="submission" date="2016-02" db="EMBL/GenBank/DDBJ databases">
        <title>Comparative genomic and transcriptomic foundation for Pichia pastoris.</title>
        <authorList>
            <person name="Love K.R."/>
            <person name="Shah K.A."/>
            <person name="Whittaker C.A."/>
            <person name="Wu J."/>
            <person name="Bartlett M.C."/>
            <person name="Ma D."/>
            <person name="Leeson R.L."/>
            <person name="Priest M."/>
            <person name="Young S.K."/>
            <person name="Love J.C."/>
        </authorList>
    </citation>
    <scope>NUCLEOTIDE SEQUENCE [LARGE SCALE GENOMIC DNA]</scope>
    <source>
        <strain evidence="7 8">ATCC 28485</strain>
    </source>
</reference>
<keyword evidence="4 5" id="KW-0406">Ion transport</keyword>
<proteinExistence type="inferred from homology"/>
<comment type="function">
    <text evidence="5">Subunit of the V1 complex of vacuolar(H+)-ATPase (V-ATPase), a multisubunit enzyme composed of a peripheral complex (V1) that hydrolyzes ATP and a membrane integral complex (V0) that translocates protons. V-ATPase is responsible for acidifying and maintaining the pH of intracellular compartments.</text>
</comment>
<accession>A0A1B2JJ30</accession>
<keyword evidence="8" id="KW-1185">Reference proteome</keyword>
<dbReference type="PANTHER" id="PTHR10698:SF0">
    <property type="entry name" value="V-TYPE PROTON ATPASE SUBUNIT H"/>
    <property type="match status" value="1"/>
</dbReference>
<gene>
    <name evidence="7" type="primary">VMA13</name>
    <name evidence="7" type="ORF">ATY40_BA7504543</name>
</gene>